<keyword evidence="6" id="KW-1185">Reference proteome</keyword>
<proteinExistence type="predicted"/>
<protein>
    <recommendedName>
        <fullName evidence="4">K Homology domain-containing protein</fullName>
    </recommendedName>
</protein>
<feature type="region of interest" description="Disordered" evidence="3">
    <location>
        <begin position="1202"/>
        <end position="1291"/>
    </location>
</feature>
<name>A0A1V9ZN22_ACHHY</name>
<dbReference type="SUPFAM" id="SSF54791">
    <property type="entry name" value="Eukaryotic type KH-domain (KH-domain type I)"/>
    <property type="match status" value="7"/>
</dbReference>
<organism evidence="5 6">
    <name type="scientific">Achlya hypogyna</name>
    <name type="common">Oomycete</name>
    <name type="synonym">Protoachlya hypogyna</name>
    <dbReference type="NCBI Taxonomy" id="1202772"/>
    <lineage>
        <taxon>Eukaryota</taxon>
        <taxon>Sar</taxon>
        <taxon>Stramenopiles</taxon>
        <taxon>Oomycota</taxon>
        <taxon>Saprolegniomycetes</taxon>
        <taxon>Saprolegniales</taxon>
        <taxon>Achlyaceae</taxon>
        <taxon>Achlya</taxon>
    </lineage>
</organism>
<dbReference type="PROSITE" id="PS50084">
    <property type="entry name" value="KH_TYPE_1"/>
    <property type="match status" value="7"/>
</dbReference>
<dbReference type="STRING" id="1202772.A0A1V9ZN22"/>
<comment type="caution">
    <text evidence="5">The sequence shown here is derived from an EMBL/GenBank/DDBJ whole genome shotgun (WGS) entry which is preliminary data.</text>
</comment>
<feature type="compositionally biased region" description="Low complexity" evidence="3">
    <location>
        <begin position="9"/>
        <end position="19"/>
    </location>
</feature>
<feature type="domain" description="K Homology" evidence="4">
    <location>
        <begin position="209"/>
        <end position="274"/>
    </location>
</feature>
<gene>
    <name evidence="5" type="ORF">ACHHYP_06897</name>
</gene>
<dbReference type="GO" id="GO:0003723">
    <property type="term" value="F:RNA binding"/>
    <property type="evidence" value="ECO:0007669"/>
    <property type="project" value="UniProtKB-UniRule"/>
</dbReference>
<keyword evidence="2" id="KW-0694">RNA-binding</keyword>
<feature type="domain" description="K Homology" evidence="4">
    <location>
        <begin position="987"/>
        <end position="1059"/>
    </location>
</feature>
<feature type="domain" description="K Homology" evidence="4">
    <location>
        <begin position="338"/>
        <end position="403"/>
    </location>
</feature>
<dbReference type="InterPro" id="IPR004087">
    <property type="entry name" value="KH_dom"/>
</dbReference>
<evidence type="ECO:0000256" key="1">
    <source>
        <dbReference type="ARBA" id="ARBA00022737"/>
    </source>
</evidence>
<dbReference type="Pfam" id="PF00013">
    <property type="entry name" value="KH_1"/>
    <property type="match status" value="7"/>
</dbReference>
<dbReference type="InterPro" id="IPR004088">
    <property type="entry name" value="KH_dom_type_1"/>
</dbReference>
<feature type="domain" description="K Homology" evidence="4">
    <location>
        <begin position="702"/>
        <end position="769"/>
    </location>
</feature>
<evidence type="ECO:0000256" key="2">
    <source>
        <dbReference type="PROSITE-ProRule" id="PRU00117"/>
    </source>
</evidence>
<feature type="compositionally biased region" description="Low complexity" evidence="3">
    <location>
        <begin position="26"/>
        <end position="63"/>
    </location>
</feature>
<evidence type="ECO:0000259" key="4">
    <source>
        <dbReference type="SMART" id="SM00322"/>
    </source>
</evidence>
<dbReference type="PANTHER" id="PTHR10288">
    <property type="entry name" value="KH DOMAIN CONTAINING RNA BINDING PROTEIN"/>
    <property type="match status" value="1"/>
</dbReference>
<dbReference type="EMBL" id="JNBR01000070">
    <property type="protein sequence ID" value="OQR99384.1"/>
    <property type="molecule type" value="Genomic_DNA"/>
</dbReference>
<feature type="compositionally biased region" description="Basic and acidic residues" evidence="3">
    <location>
        <begin position="1203"/>
        <end position="1218"/>
    </location>
</feature>
<dbReference type="OrthoDB" id="10027144at2759"/>
<accession>A0A1V9ZN22</accession>
<reference evidence="5 6" key="1">
    <citation type="journal article" date="2014" name="Genome Biol. Evol.">
        <title>The secreted proteins of Achlya hypogyna and Thraustotheca clavata identify the ancestral oomycete secretome and reveal gene acquisitions by horizontal gene transfer.</title>
        <authorList>
            <person name="Misner I."/>
            <person name="Blouin N."/>
            <person name="Leonard G."/>
            <person name="Richards T.A."/>
            <person name="Lane C.E."/>
        </authorList>
    </citation>
    <scope>NUCLEOTIDE SEQUENCE [LARGE SCALE GENOMIC DNA]</scope>
    <source>
        <strain evidence="5 6">ATCC 48635</strain>
    </source>
</reference>
<dbReference type="InterPro" id="IPR036612">
    <property type="entry name" value="KH_dom_type_1_sf"/>
</dbReference>
<evidence type="ECO:0000313" key="5">
    <source>
        <dbReference type="EMBL" id="OQR99384.1"/>
    </source>
</evidence>
<evidence type="ECO:0000256" key="3">
    <source>
        <dbReference type="SAM" id="MobiDB-lite"/>
    </source>
</evidence>
<feature type="region of interest" description="Disordered" evidence="3">
    <location>
        <begin position="1"/>
        <end position="63"/>
    </location>
</feature>
<feature type="domain" description="K Homology" evidence="4">
    <location>
        <begin position="552"/>
        <end position="631"/>
    </location>
</feature>
<keyword evidence="1" id="KW-0677">Repeat</keyword>
<dbReference type="Gene3D" id="3.30.1370.10">
    <property type="entry name" value="K Homology domain, type 1"/>
    <property type="match status" value="7"/>
</dbReference>
<feature type="domain" description="K Homology" evidence="4">
    <location>
        <begin position="632"/>
        <end position="701"/>
    </location>
</feature>
<evidence type="ECO:0000313" key="6">
    <source>
        <dbReference type="Proteomes" id="UP000243579"/>
    </source>
</evidence>
<dbReference type="SMART" id="SM00322">
    <property type="entry name" value="KH"/>
    <property type="match status" value="8"/>
</dbReference>
<dbReference type="CDD" id="cd00105">
    <property type="entry name" value="KH-I"/>
    <property type="match status" value="5"/>
</dbReference>
<feature type="domain" description="K Homology" evidence="4">
    <location>
        <begin position="488"/>
        <end position="551"/>
    </location>
</feature>
<dbReference type="Proteomes" id="UP000243579">
    <property type="component" value="Unassembled WGS sequence"/>
</dbReference>
<feature type="domain" description="K Homology" evidence="4">
    <location>
        <begin position="1126"/>
        <end position="1198"/>
    </location>
</feature>
<sequence length="1291" mass="137340">MSGKGGKGKTAAAAPAAKTATDKAAKAAAKPAAAPATKTEAKPAKGAKAAQTPAATPAPKAAPVVPVTQELVAERKTVLANIATRKTTMLADAKAAEEELTKLLKHPKARVQGTVAQLEEEAKKLEFKRTTTSMSLNDEKRLLKELETIKVRKAQVTEYEEFQATVQTLKDKKNELFDTLRATEAYEKTLTADVRKMTLALSLHTSLDAFVTVEISVPKDKMGMVVGKNYAKLRQFEETYHVLLEVENGAQKVKVTSVPKQIALVEAAINNIALATTHSLAVHPDTLKLLMIQKGHHLKALETQFDIKIDVQRAENTISFQAAPDRAAQLETTLKALNTNKATIDLPTDVIPKLIGKKGEVISKIMEDTAALLDIDRVTNCVHIVGPAESVAAARAAVDAIIHDQAATSVQVRANDPAFFGQWDAAKFPAFVEYLMADKAVKLKALRKDALDCRLQVVKNKNRFDAEGNRHQIEALKTALQAAVEAFVANVTTMDVDESCLSLIIGKKGSKIKAIEEASGARVDIQGHTVYLLGEPEQVEKAAALIDDIIARNQRSVVYTSSVLTSVLLNNKRAKLNEIEKASGCSVQLPPAPAGGGKGQPRTKASTIAITLTGTTSAIQAASEALEALNEEHKAVYLPLDSDEVATVIGKKGETITRLEKDSGCRLRVLDDADGDGRELELMGTAEQVATATAAVDALLKTSARHLLTLDEFSVACLIGKKGERIKEVRAAHPNVTLDTFPKSQVVRIKGTTKADVEACVAGILELLQTSTVVETIASPAGSSARFATLLAEPTVALHLAELEGAGGVKATVLENGHVKVRGSPLGVGKIKAFLTMLGDDATHCVVVVPLLAAAHATSLRGKTPEGLHENVLQVVKQTKTVIRIKADKSSPSGFVVSIEGSSMAKVLDAKLRVESLVQFFFPTHVKVLGGVAPSALPRLFQTVHQLASYHVSLSLAAKDAIKIVTDSEAHTKAVHKKLQDTLKAHLQEYHEIAVPSYIVPLLVGKSGETIKKLEAKSHASLTLATADDDALAARALTIHSRDEANVKAAVRLVTDLIRSYEAECKSVAVPATLLDAALALKRQNPPGVSFAVKEKTAAGAIVQVHASSADERTAAVEQLTQFVASTTAAHIALPNADVVGSLIGKGGANIKALQAAHPGLQVDIQRADKAGGQSRVVLLGDKAAVSAAATWVQEKLATASAYHEEKRQPKVADKTPEAPEEAPEPPTKTGRHVPVGAPVALDKNQRRRLRKRAEKEAAEAAKPTGVLSPRAHYGPKSDFASQYFPPGSRM</sequence>